<keyword evidence="5 6" id="KW-0472">Membrane</keyword>
<feature type="transmembrane region" description="Helical" evidence="6">
    <location>
        <begin position="109"/>
        <end position="131"/>
    </location>
</feature>
<dbReference type="GO" id="GO:0005886">
    <property type="term" value="C:plasma membrane"/>
    <property type="evidence" value="ECO:0007669"/>
    <property type="project" value="UniProtKB-SubCell"/>
</dbReference>
<evidence type="ECO:0000313" key="8">
    <source>
        <dbReference type="Proteomes" id="UP000030140"/>
    </source>
</evidence>
<feature type="transmembrane region" description="Helical" evidence="6">
    <location>
        <begin position="70"/>
        <end position="89"/>
    </location>
</feature>
<dbReference type="RefSeq" id="WP_035325763.1">
    <property type="nucleotide sequence ID" value="NZ_CP015125.1"/>
</dbReference>
<dbReference type="Pfam" id="PF01810">
    <property type="entry name" value="LysE"/>
    <property type="match status" value="1"/>
</dbReference>
<evidence type="ECO:0000256" key="3">
    <source>
        <dbReference type="ARBA" id="ARBA00022692"/>
    </source>
</evidence>
<comment type="subcellular location">
    <subcellularLocation>
        <location evidence="1">Cell membrane</location>
        <topology evidence="1">Multi-pass membrane protein</topology>
    </subcellularLocation>
</comment>
<evidence type="ECO:0000256" key="6">
    <source>
        <dbReference type="SAM" id="Phobius"/>
    </source>
</evidence>
<feature type="transmembrane region" description="Helical" evidence="6">
    <location>
        <begin position="185"/>
        <end position="203"/>
    </location>
</feature>
<proteinExistence type="predicted"/>
<accession>A0A0A2H1V4</accession>
<feature type="transmembrane region" description="Helical" evidence="6">
    <location>
        <begin position="6"/>
        <end position="30"/>
    </location>
</feature>
<reference evidence="7 8" key="1">
    <citation type="submission" date="2014-10" db="EMBL/GenBank/DDBJ databases">
        <title>Draft genome sequence of the proteorhodopsin-containing marine bacterium Dokdonia donghaensis.</title>
        <authorList>
            <person name="Gomez-Consarnau L."/>
            <person name="Gonzalez J.M."/>
            <person name="Riedel T."/>
            <person name="Jaenicke S."/>
            <person name="Wagner-Doebler I."/>
            <person name="Fuhrman J.A."/>
        </authorList>
    </citation>
    <scope>NUCLEOTIDE SEQUENCE [LARGE SCALE GENOMIC DNA]</scope>
    <source>
        <strain evidence="7 8">DSW-1</strain>
    </source>
</reference>
<evidence type="ECO:0000256" key="4">
    <source>
        <dbReference type="ARBA" id="ARBA00022989"/>
    </source>
</evidence>
<feature type="transmembrane region" description="Helical" evidence="6">
    <location>
        <begin position="143"/>
        <end position="164"/>
    </location>
</feature>
<organism evidence="7 8">
    <name type="scientific">Dokdonia donghaensis DSW-1</name>
    <dbReference type="NCBI Taxonomy" id="1300343"/>
    <lineage>
        <taxon>Bacteria</taxon>
        <taxon>Pseudomonadati</taxon>
        <taxon>Bacteroidota</taxon>
        <taxon>Flavobacteriia</taxon>
        <taxon>Flavobacteriales</taxon>
        <taxon>Flavobacteriaceae</taxon>
        <taxon>Dokdonia</taxon>
    </lineage>
</organism>
<dbReference type="GO" id="GO:0006865">
    <property type="term" value="P:amino acid transport"/>
    <property type="evidence" value="ECO:0007669"/>
    <property type="project" value="InterPro"/>
</dbReference>
<dbReference type="Proteomes" id="UP000030140">
    <property type="component" value="Unassembled WGS sequence"/>
</dbReference>
<evidence type="ECO:0008006" key="9">
    <source>
        <dbReference type="Google" id="ProtNLM"/>
    </source>
</evidence>
<evidence type="ECO:0000256" key="2">
    <source>
        <dbReference type="ARBA" id="ARBA00022475"/>
    </source>
</evidence>
<protein>
    <recommendedName>
        <fullName evidence="9">Lysine transporter LysE</fullName>
    </recommendedName>
</protein>
<dbReference type="KEGG" id="ddo:I597_0290"/>
<keyword evidence="8" id="KW-1185">Reference proteome</keyword>
<name>A0A0A2H1V4_9FLAO</name>
<dbReference type="OrthoDB" id="1161040at2"/>
<dbReference type="InterPro" id="IPR001123">
    <property type="entry name" value="LeuE-type"/>
</dbReference>
<sequence length="204" mass="22476">MIILAFIIGFTATVIGALPPGASNLAVIKARVKGSYQDAVKLSYGAGLGEALLALTALSFGMVVQEFISMNYWVQYLVAFLLALVGVYFTKKKHSSKITRQRKQSQYFIGFILSFINLPVLVYWVVVFSLLSKWMLTAGSHPYIWTILLLAGVFSGKIATLLMYSKFGSHIKQRSTSSPNSLNRYIGITLIVLSVIQLVKLVVS</sequence>
<gene>
    <name evidence="7" type="ORF">NV36_07120</name>
</gene>
<dbReference type="AlphaFoldDB" id="A0A0A2H1V4"/>
<keyword evidence="4 6" id="KW-1133">Transmembrane helix</keyword>
<evidence type="ECO:0000313" key="7">
    <source>
        <dbReference type="EMBL" id="KGO06635.1"/>
    </source>
</evidence>
<keyword evidence="2" id="KW-1003">Cell membrane</keyword>
<evidence type="ECO:0000256" key="5">
    <source>
        <dbReference type="ARBA" id="ARBA00023136"/>
    </source>
</evidence>
<comment type="caution">
    <text evidence="7">The sequence shown here is derived from an EMBL/GenBank/DDBJ whole genome shotgun (WGS) entry which is preliminary data.</text>
</comment>
<feature type="transmembrane region" description="Helical" evidence="6">
    <location>
        <begin position="42"/>
        <end position="64"/>
    </location>
</feature>
<evidence type="ECO:0000256" key="1">
    <source>
        <dbReference type="ARBA" id="ARBA00004651"/>
    </source>
</evidence>
<dbReference type="EMBL" id="JSAQ01000001">
    <property type="protein sequence ID" value="KGO06635.1"/>
    <property type="molecule type" value="Genomic_DNA"/>
</dbReference>
<keyword evidence="3 6" id="KW-0812">Transmembrane</keyword>
<dbReference type="PATRIC" id="fig|1300343.5.peg.292"/>